<dbReference type="Gene3D" id="3.30.420.10">
    <property type="entry name" value="Ribonuclease H-like superfamily/Ribonuclease H"/>
    <property type="match status" value="1"/>
</dbReference>
<dbReference type="SUPFAM" id="SSF56672">
    <property type="entry name" value="DNA/RNA polymerases"/>
    <property type="match status" value="1"/>
</dbReference>
<gene>
    <name evidence="3" type="primary">pol_74</name>
    <name evidence="3" type="ORF">g.43143</name>
</gene>
<dbReference type="InterPro" id="IPR036397">
    <property type="entry name" value="RNaseH_sf"/>
</dbReference>
<dbReference type="SUPFAM" id="SSF53098">
    <property type="entry name" value="Ribonuclease H-like"/>
    <property type="match status" value="1"/>
</dbReference>
<dbReference type="Pfam" id="PF18701">
    <property type="entry name" value="DUF5641"/>
    <property type="match status" value="1"/>
</dbReference>
<dbReference type="Gene3D" id="3.10.10.10">
    <property type="entry name" value="HIV Type 1 Reverse Transcriptase, subunit A, domain 1"/>
    <property type="match status" value="1"/>
</dbReference>
<dbReference type="PANTHER" id="PTHR47331:SF1">
    <property type="entry name" value="GAG-LIKE PROTEIN"/>
    <property type="match status" value="1"/>
</dbReference>
<feature type="non-terminal residue" evidence="3">
    <location>
        <position position="1"/>
    </location>
</feature>
<dbReference type="InterPro" id="IPR008042">
    <property type="entry name" value="Retrotrans_Pao"/>
</dbReference>
<dbReference type="InterPro" id="IPR043502">
    <property type="entry name" value="DNA/RNA_pol_sf"/>
</dbReference>
<dbReference type="GO" id="GO:0071897">
    <property type="term" value="P:DNA biosynthetic process"/>
    <property type="evidence" value="ECO:0007669"/>
    <property type="project" value="UniProtKB-ARBA"/>
</dbReference>
<dbReference type="InterPro" id="IPR001584">
    <property type="entry name" value="Integrase_cat-core"/>
</dbReference>
<dbReference type="InterPro" id="IPR012337">
    <property type="entry name" value="RNaseH-like_sf"/>
</dbReference>
<dbReference type="InterPro" id="IPR041588">
    <property type="entry name" value="Integrase_H2C2"/>
</dbReference>
<dbReference type="GO" id="GO:0003676">
    <property type="term" value="F:nucleic acid binding"/>
    <property type="evidence" value="ECO:0007669"/>
    <property type="project" value="InterPro"/>
</dbReference>
<name>A0A146KYV8_LYGHE</name>
<dbReference type="InterPro" id="IPR043128">
    <property type="entry name" value="Rev_trsase/Diguanyl_cyclase"/>
</dbReference>
<dbReference type="PROSITE" id="PS50994">
    <property type="entry name" value="INTEGRASE"/>
    <property type="match status" value="1"/>
</dbReference>
<feature type="region of interest" description="Disordered" evidence="1">
    <location>
        <begin position="119"/>
        <end position="140"/>
    </location>
</feature>
<dbReference type="CDD" id="cd01644">
    <property type="entry name" value="RT_pepA17"/>
    <property type="match status" value="1"/>
</dbReference>
<dbReference type="PANTHER" id="PTHR47331">
    <property type="entry name" value="PHD-TYPE DOMAIN-CONTAINING PROTEIN"/>
    <property type="match status" value="1"/>
</dbReference>
<dbReference type="InterPro" id="IPR040676">
    <property type="entry name" value="DUF5641"/>
</dbReference>
<evidence type="ECO:0000256" key="1">
    <source>
        <dbReference type="SAM" id="MobiDB-lite"/>
    </source>
</evidence>
<reference evidence="3" key="1">
    <citation type="journal article" date="2016" name="Gigascience">
        <title>De novo construction of an expanded transcriptome assembly for the western tarnished plant bug, Lygus hesperus.</title>
        <authorList>
            <person name="Tassone E.E."/>
            <person name="Geib S.M."/>
            <person name="Hall B."/>
            <person name="Fabrick J.A."/>
            <person name="Brent C.S."/>
            <person name="Hull J.J."/>
        </authorList>
    </citation>
    <scope>NUCLEOTIDE SEQUENCE</scope>
</reference>
<dbReference type="GO" id="GO:0042575">
    <property type="term" value="C:DNA polymerase complex"/>
    <property type="evidence" value="ECO:0007669"/>
    <property type="project" value="UniProtKB-ARBA"/>
</dbReference>
<organism evidence="3">
    <name type="scientific">Lygus hesperus</name>
    <name type="common">Western plant bug</name>
    <dbReference type="NCBI Taxonomy" id="30085"/>
    <lineage>
        <taxon>Eukaryota</taxon>
        <taxon>Metazoa</taxon>
        <taxon>Ecdysozoa</taxon>
        <taxon>Arthropoda</taxon>
        <taxon>Hexapoda</taxon>
        <taxon>Insecta</taxon>
        <taxon>Pterygota</taxon>
        <taxon>Neoptera</taxon>
        <taxon>Paraneoptera</taxon>
        <taxon>Hemiptera</taxon>
        <taxon>Heteroptera</taxon>
        <taxon>Panheteroptera</taxon>
        <taxon>Cimicomorpha</taxon>
        <taxon>Miridae</taxon>
        <taxon>Mirini</taxon>
        <taxon>Lygus</taxon>
    </lineage>
</organism>
<dbReference type="EMBL" id="GDHC01018323">
    <property type="protein sequence ID" value="JAQ00306.1"/>
    <property type="molecule type" value="Transcribed_RNA"/>
</dbReference>
<dbReference type="Gene3D" id="1.10.340.70">
    <property type="match status" value="1"/>
</dbReference>
<feature type="region of interest" description="Disordered" evidence="1">
    <location>
        <begin position="19"/>
        <end position="41"/>
    </location>
</feature>
<sequence length="1468" mass="168880">NDWLQEKVEAIGFITDWETTKSPEMPGPTEKRTTAENTGNEGRYKGNCQLCQSKEHSQLEECPSFKKMDVDARYKHANTNRICFLCLKRGHRSIMCRSRISCKKCRGRHHILMHPRTSENVATHQDNDEREELGSNLNSSGAIEPEEEISAATMNTKSRVLLRIAPVKLIGPKKTVETYAFFDSGSTVTMIEEALANELGLGGKEKPLRVKWTNDSTREEHHSREVSLKISSTVEKAKYFSIYNARTVRNLSLPVQTVDIEGFSRRWAHLKGLEVTSYRDAKPRILIGEDNWPLTVPLKMVYGPWKGPVASKTRLGWVIHGNAPINPASRVVNEDELQATHWEDTIDDSSLHDMVARIVAMDCVGEETACNEQIKEEDRMAQEIFEATTRKIDDKKWETGLLWRPNVTLPNSKLTALRRLRNVERKMDKDPNYAKAYIEKMEEFIQKQYATELKDYELEMKPRREFYLPHLGVINPNKPKKLRICFDASAKTDGISLNDCLFTGPDLLVNLPGLLCKFREERYAFGGDIKEMYPQVKINDEDQMAQKFFWRGMERIKKPTIYAMRMMMFGTKCSPFSAQEVKNKNARQFQEKYPQAVNAILENHYMDDYLDSCASKETSKILIEQIRHIHDSGGFTMCSWVSNSKEILQTIPQSLRAESAEAICLDLEPQKEKLLGMWWKPDSDELSFVVRNSRMADNLLKGERRPTKREVLRHVMSLFDPLGLVALISVEGKLLLQEIWRTSIKWEDEIGEGLQMDWRHWLENVTKLQELKIPRCYGTGLGDAINVQLHIMCDASEKAYAAVAYMRTTKSNKVEVSLVAAKTNVAPAKGDTIPRLELRAAVSAVSLAKFVVESHRVKFDKIFYWTDSRTVLSWVTTKSPMKLPAFISHRVAGIQKQSTPDQWSWISTKLNCADDATRVSKGTEFLMGTRWFSGPYFLQLPKEEWPGQNQEEQIYDEKQEYEFVAVNTEDIQRERETTTLPDIDKFSNWHKLMRSTAWVPRIARFLCKKDDSMRRELQPSELQRAEDKWIRKIQRDTFSQEIRDLAAGKVISKRSRLYDLNPFLDAEGIIRVGSRLCNLKDVSAEIITPIVIPPDQRLTRLLLDKYHRWAKHQGKETILNEVRQKYWVLNARRAIKSTFNRCSECQERRAKPQMPKMAALPTARLMHGTRPFCATGLDYFGPITVTIGRRHEKRYVALFTCLTIRAVHLEVVSNLTSSATIMAIRRFVARRGTPDIIYSDNGTNFRKAEKELRQAFERLDDEEVARDLTTRGVKWSFIPAAAPHMGGAWERLVRTVKEALYAELKEKAPKEEVLSTLLAEVENIVNSRPLTHVSIDPHDPVSLTPNHLIMGQANRSAPLQGTTEGNLRESWQKAQQLADEFWKRWLREYIPTVMNRTKWHTPAEPLKPGQLVFILDSQNRRCVWPRGVITRVYPGSDGQVRSADIKTPYGMLRRPTAKICRLVVEQPT</sequence>
<feature type="domain" description="Integrase catalytic" evidence="2">
    <location>
        <begin position="1167"/>
        <end position="1353"/>
    </location>
</feature>
<proteinExistence type="predicted"/>
<accession>A0A146KYV8</accession>
<dbReference type="Gene3D" id="3.30.70.270">
    <property type="match status" value="1"/>
</dbReference>
<protein>
    <submittedName>
        <fullName evidence="3">Pro-Pol polyprotein</fullName>
    </submittedName>
</protein>
<evidence type="ECO:0000313" key="3">
    <source>
        <dbReference type="EMBL" id="JAQ00306.1"/>
    </source>
</evidence>
<evidence type="ECO:0000259" key="2">
    <source>
        <dbReference type="PROSITE" id="PS50994"/>
    </source>
</evidence>
<dbReference type="GO" id="GO:0015074">
    <property type="term" value="P:DNA integration"/>
    <property type="evidence" value="ECO:0007669"/>
    <property type="project" value="InterPro"/>
</dbReference>
<dbReference type="Pfam" id="PF05380">
    <property type="entry name" value="Peptidase_A17"/>
    <property type="match status" value="1"/>
</dbReference>
<dbReference type="Pfam" id="PF17921">
    <property type="entry name" value="Integrase_H2C2"/>
    <property type="match status" value="1"/>
</dbReference>